<keyword evidence="1" id="KW-0732">Signal</keyword>
<feature type="signal peptide" evidence="1">
    <location>
        <begin position="1"/>
        <end position="19"/>
    </location>
</feature>
<comment type="caution">
    <text evidence="2">The sequence shown here is derived from an EMBL/GenBank/DDBJ whole genome shotgun (WGS) entry which is preliminary data.</text>
</comment>
<dbReference type="NCBIfam" id="TIGR01200">
    <property type="entry name" value="GLPGLI"/>
    <property type="match status" value="1"/>
</dbReference>
<dbReference type="Pfam" id="PF09697">
    <property type="entry name" value="Porph_ging"/>
    <property type="match status" value="1"/>
</dbReference>
<proteinExistence type="predicted"/>
<dbReference type="EMBL" id="QNVT01000001">
    <property type="protein sequence ID" value="REC64015.1"/>
    <property type="molecule type" value="Genomic_DNA"/>
</dbReference>
<accession>A0A3D9CDU5</accession>
<dbReference type="RefSeq" id="WP_115967838.1">
    <property type="nucleotide sequence ID" value="NZ_QNVT01000001.1"/>
</dbReference>
<evidence type="ECO:0000256" key="1">
    <source>
        <dbReference type="SAM" id="SignalP"/>
    </source>
</evidence>
<evidence type="ECO:0000313" key="2">
    <source>
        <dbReference type="EMBL" id="REC64015.1"/>
    </source>
</evidence>
<keyword evidence="3" id="KW-1185">Reference proteome</keyword>
<dbReference type="InterPro" id="IPR005901">
    <property type="entry name" value="GLPGLI"/>
</dbReference>
<name>A0A3D9CDU5_9FLAO</name>
<gene>
    <name evidence="2" type="ORF">DRF65_00045</name>
</gene>
<reference evidence="3" key="1">
    <citation type="submission" date="2018-06" db="EMBL/GenBank/DDBJ databases">
        <authorList>
            <person name="Lum Nde A."/>
            <person name="Hugo C."/>
        </authorList>
    </citation>
    <scope>NUCLEOTIDE SEQUENCE [LARGE SCALE GENOMIC DNA]</scope>
    <source>
        <strain evidence="3">1_F178</strain>
    </source>
</reference>
<feature type="chain" id="PRO_5017815904" evidence="1">
    <location>
        <begin position="20"/>
        <end position="275"/>
    </location>
</feature>
<dbReference type="Proteomes" id="UP000256686">
    <property type="component" value="Unassembled WGS sequence"/>
</dbReference>
<evidence type="ECO:0000313" key="3">
    <source>
        <dbReference type="Proteomes" id="UP000256686"/>
    </source>
</evidence>
<sequence>MKKLILLLFPLLLSAQTHRFVYLLQYKKDSLVQDFTKANMVLDINPDDIKFYPYAYAKNDSLNMIRGQKSARWDDDLPAVIRKKNSSENTSLILMNDFYSLKSNDKINWKLSDETKVDGQYTLQKATTDFGGRQWIAWFCKDINLSEGPYKFRGLPGLIFEIEDSKKNYIFKLAKSMKFSNTYETPFLESFLGKKPLPVTDKMIVKKQLELYNDPLHDVAESFKSNTNPENTFWVSGVQVKSIDQLKGMSDERRKTIRRENNPIEIDKAAKYPLY</sequence>
<organism evidence="2 3">
    <name type="scientific">Chryseobacterium pennae</name>
    <dbReference type="NCBI Taxonomy" id="2258962"/>
    <lineage>
        <taxon>Bacteria</taxon>
        <taxon>Pseudomonadati</taxon>
        <taxon>Bacteroidota</taxon>
        <taxon>Flavobacteriia</taxon>
        <taxon>Flavobacteriales</taxon>
        <taxon>Weeksellaceae</taxon>
        <taxon>Chryseobacterium group</taxon>
        <taxon>Chryseobacterium</taxon>
    </lineage>
</organism>
<protein>
    <submittedName>
        <fullName evidence="2">GLPGLI family protein</fullName>
    </submittedName>
</protein>
<dbReference type="AlphaFoldDB" id="A0A3D9CDU5"/>